<dbReference type="Proteomes" id="UP000313390">
    <property type="component" value="Unassembled WGS sequence"/>
</dbReference>
<reference evidence="5 8" key="3">
    <citation type="submission" date="2020-08" db="EMBL/GenBank/DDBJ databases">
        <title>Genomic Encyclopedia of Type Strains, Phase IV (KMG-IV): sequencing the most valuable type-strain genomes for metagenomic binning, comparative biology and taxonomic classification.</title>
        <authorList>
            <person name="Goeker M."/>
        </authorList>
    </citation>
    <scope>NUCLEOTIDE SEQUENCE [LARGE SCALE GENOMIC DNA]</scope>
    <source>
        <strain evidence="5 8">DSM 23868</strain>
    </source>
</reference>
<dbReference type="InterPro" id="IPR002125">
    <property type="entry name" value="CMP_dCMP_dom"/>
</dbReference>
<dbReference type="PROSITE" id="PS00903">
    <property type="entry name" value="CYT_DCMP_DEAMINASES_1"/>
    <property type="match status" value="1"/>
</dbReference>
<sequence length="157" mass="16820">MSSDSTFLDQAIKLAFDNVEQGGRPFGAVVVKGGEIIATGVNRMQADCDPTAHAELLALRAAGKTLQSPRLDGCEVYASGQPCPMCFAAMRMAGVEKIRFAYSNKQAEPFGLSTAKIAAELAKPLNAQTGISFEHSPPENDPELYQAWKNKSASRKV</sequence>
<dbReference type="CDD" id="cd01285">
    <property type="entry name" value="nucleoside_deaminase"/>
    <property type="match status" value="1"/>
</dbReference>
<evidence type="ECO:0000313" key="8">
    <source>
        <dbReference type="Proteomes" id="UP000553980"/>
    </source>
</evidence>
<reference evidence="6" key="2">
    <citation type="submission" date="2019-06" db="EMBL/GenBank/DDBJ databases">
        <authorList>
            <person name="Hu M."/>
        </authorList>
    </citation>
    <scope>NUCLEOTIDE SEQUENCE</scope>
    <source>
        <strain evidence="6">08RB2639</strain>
    </source>
</reference>
<evidence type="ECO:0000259" key="4">
    <source>
        <dbReference type="PROSITE" id="PS51747"/>
    </source>
</evidence>
<keyword evidence="2" id="KW-0862">Zinc</keyword>
<dbReference type="EMBL" id="VEWK01000008">
    <property type="protein sequence ID" value="TNV10881.1"/>
    <property type="molecule type" value="Genomic_DNA"/>
</dbReference>
<evidence type="ECO:0000256" key="1">
    <source>
        <dbReference type="ARBA" id="ARBA00022723"/>
    </source>
</evidence>
<dbReference type="Pfam" id="PF00383">
    <property type="entry name" value="dCMP_cyt_deam_1"/>
    <property type="match status" value="1"/>
</dbReference>
<dbReference type="PANTHER" id="PTHR11079:SF161">
    <property type="entry name" value="CMP_DCMP-TYPE DEAMINASE DOMAIN-CONTAINING PROTEIN"/>
    <property type="match status" value="1"/>
</dbReference>
<dbReference type="PROSITE" id="PS51747">
    <property type="entry name" value="CYT_DCMP_DEAMINASES_2"/>
    <property type="match status" value="1"/>
</dbReference>
<dbReference type="RefSeq" id="WP_140021472.1">
    <property type="nucleotide sequence ID" value="NZ_JACIEX010000008.1"/>
</dbReference>
<dbReference type="InterPro" id="IPR016192">
    <property type="entry name" value="APOBEC/CMP_deaminase_Zn-bd"/>
</dbReference>
<keyword evidence="8" id="KW-1185">Reference proteome</keyword>
<dbReference type="Gene3D" id="3.40.140.10">
    <property type="entry name" value="Cytidine Deaminase, domain 2"/>
    <property type="match status" value="1"/>
</dbReference>
<organism evidence="6 7">
    <name type="scientific">Brucella pecoris</name>
    <dbReference type="NCBI Taxonomy" id="867683"/>
    <lineage>
        <taxon>Bacteria</taxon>
        <taxon>Pseudomonadati</taxon>
        <taxon>Pseudomonadota</taxon>
        <taxon>Alphaproteobacteria</taxon>
        <taxon>Hyphomicrobiales</taxon>
        <taxon>Brucellaceae</taxon>
        <taxon>Brucella/Ochrobactrum group</taxon>
        <taxon>Brucella</taxon>
    </lineage>
</organism>
<gene>
    <name evidence="6" type="ORF">FIB18_14975</name>
    <name evidence="5" type="ORF">GGQ79_003606</name>
</gene>
<evidence type="ECO:0000256" key="2">
    <source>
        <dbReference type="ARBA" id="ARBA00022833"/>
    </source>
</evidence>
<dbReference type="InterPro" id="IPR016193">
    <property type="entry name" value="Cytidine_deaminase-like"/>
</dbReference>
<dbReference type="PANTHER" id="PTHR11079">
    <property type="entry name" value="CYTOSINE DEAMINASE FAMILY MEMBER"/>
    <property type="match status" value="1"/>
</dbReference>
<feature type="region of interest" description="Disordered" evidence="3">
    <location>
        <begin position="130"/>
        <end position="157"/>
    </location>
</feature>
<dbReference type="EMBL" id="JACIEX010000008">
    <property type="protein sequence ID" value="MBB4095067.1"/>
    <property type="molecule type" value="Genomic_DNA"/>
</dbReference>
<dbReference type="GO" id="GO:0008270">
    <property type="term" value="F:zinc ion binding"/>
    <property type="evidence" value="ECO:0007669"/>
    <property type="project" value="InterPro"/>
</dbReference>
<protein>
    <submittedName>
        <fullName evidence="6">Nucleoside deaminase</fullName>
    </submittedName>
    <submittedName>
        <fullName evidence="5">tRNA(Arg) A34 adenosine deaminase TadA</fullName>
    </submittedName>
</protein>
<dbReference type="SUPFAM" id="SSF53927">
    <property type="entry name" value="Cytidine deaminase-like"/>
    <property type="match status" value="1"/>
</dbReference>
<accession>A0A5C5CIC3</accession>
<dbReference type="OrthoDB" id="9802676at2"/>
<keyword evidence="1" id="KW-0479">Metal-binding</keyword>
<dbReference type="Proteomes" id="UP000553980">
    <property type="component" value="Unassembled WGS sequence"/>
</dbReference>
<reference evidence="6 7" key="1">
    <citation type="journal article" date="2011" name="Int. J. Syst. Evol. Microbiol.">
        <title>Ochrobactrum pecoris sp. nov., isolated from farm animals.</title>
        <authorList>
            <person name="Kampfer P."/>
            <person name="Huber B."/>
            <person name="Busse H.J."/>
            <person name="Scholz H.C."/>
            <person name="Tomaso H."/>
            <person name="Hotzel H."/>
            <person name="Melzer F."/>
        </authorList>
    </citation>
    <scope>NUCLEOTIDE SEQUENCE [LARGE SCALE GENOMIC DNA]</scope>
    <source>
        <strain evidence="6 7">08RB2639</strain>
    </source>
</reference>
<name>A0A5C5CIC3_9HYPH</name>
<evidence type="ECO:0000313" key="6">
    <source>
        <dbReference type="EMBL" id="TNV10881.1"/>
    </source>
</evidence>
<dbReference type="AlphaFoldDB" id="A0A5C5CIC3"/>
<dbReference type="GO" id="GO:0006152">
    <property type="term" value="P:purine nucleoside catabolic process"/>
    <property type="evidence" value="ECO:0007669"/>
    <property type="project" value="TreeGrafter"/>
</dbReference>
<evidence type="ECO:0000313" key="7">
    <source>
        <dbReference type="Proteomes" id="UP000313390"/>
    </source>
</evidence>
<evidence type="ECO:0000313" key="5">
    <source>
        <dbReference type="EMBL" id="MBB4095067.1"/>
    </source>
</evidence>
<proteinExistence type="predicted"/>
<feature type="domain" description="CMP/dCMP-type deaminase" evidence="4">
    <location>
        <begin position="2"/>
        <end position="115"/>
    </location>
</feature>
<comment type="caution">
    <text evidence="6">The sequence shown here is derived from an EMBL/GenBank/DDBJ whole genome shotgun (WGS) entry which is preliminary data.</text>
</comment>
<evidence type="ECO:0000256" key="3">
    <source>
        <dbReference type="SAM" id="MobiDB-lite"/>
    </source>
</evidence>
<dbReference type="GO" id="GO:0047974">
    <property type="term" value="F:guanosine deaminase activity"/>
    <property type="evidence" value="ECO:0007669"/>
    <property type="project" value="TreeGrafter"/>
</dbReference>